<feature type="domain" description="Histidine kinase" evidence="11">
    <location>
        <begin position="312"/>
        <end position="539"/>
    </location>
</feature>
<keyword evidence="8" id="KW-0902">Two-component regulatory system</keyword>
<proteinExistence type="predicted"/>
<gene>
    <name evidence="15" type="ORF">CAL26_13030</name>
</gene>
<dbReference type="PRINTS" id="PR00344">
    <property type="entry name" value="BCTRLSENSOR"/>
</dbReference>
<dbReference type="GO" id="GO:0006355">
    <property type="term" value="P:regulation of DNA-templated transcription"/>
    <property type="evidence" value="ECO:0007669"/>
    <property type="project" value="InterPro"/>
</dbReference>
<dbReference type="CDD" id="cd00082">
    <property type="entry name" value="HisKA"/>
    <property type="match status" value="1"/>
</dbReference>
<dbReference type="InterPro" id="IPR000014">
    <property type="entry name" value="PAS"/>
</dbReference>
<dbReference type="Proteomes" id="UP000216857">
    <property type="component" value="Unassembled WGS sequence"/>
</dbReference>
<feature type="domain" description="Response regulatory" evidence="12">
    <location>
        <begin position="711"/>
        <end position="827"/>
    </location>
</feature>
<dbReference type="InterPro" id="IPR004358">
    <property type="entry name" value="Sig_transdc_His_kin-like_C"/>
</dbReference>
<dbReference type="Gene3D" id="3.30.565.10">
    <property type="entry name" value="Histidine kinase-like ATPase, C-terminal domain"/>
    <property type="match status" value="1"/>
</dbReference>
<keyword evidence="5" id="KW-0547">Nucleotide-binding</keyword>
<sequence length="831" mass="90485">MILLLEDNDLDAELMMHHLADALRDRPLRRVHDRRTYAQALEEGGISLVISDFSLPDIDGWEALSMASRKLPEVPFIFVSGVIGEDLAVKALKTGATDYVLKQRLDRLGGAARRALSEAEDRRERRRVEVALRDSEVRFRALSDSAPALIWETDASGKVVFVNRHYEVMFGLPSSELLGQGWYRVVYEPDMSALIKAFDEAVREQKPLHIELRVIDAQRRLRWLDCRGVPRFDGMGRFLGLTGTNIDVTDAKLARDELEQIVQSRTAELLRTNERLLQEMRQRADSDAARAQAEEQLRQAQKMEAFGQLTGGVAHDFNNFLTVILGNLETLERQLLGTAGKLDLRRIETALGHAKQGAQRAAVLTQRLLAFARRQPLQPSSVNVNELISATAEMLTRMLGEAIDLRNDLQDDIWPAHIDPHMLESALLNLAVNARDAMPDGGQIVIRTCNTKLDESTPGLDAEPGDYVRISLSDTGTGIPEDLIEKVFEPFFTTKDIGVGTGLGLSQVYGFVKQSGGYVTIDSAVGVGTTVHIYLPRQVGAQVSAGERVHDGALPLSTHGEAILVVEDDEAVRAHSAAALTELGYEVLQAGDAMAALERLGARDDIALLFTDIGLPRGMNGRDLAEAARAIRPGLRVLYTSAYAEGTLTHDGKLPPDVALLPKPFTFNALAQRVREILDQPAPRPPRPDSADVAPGGVSQPGTATGARTARVLIVEDDELVRELATEALMEFGYEVAEAATAAQALSAMESGAADVGAAIVDLGLPDMPGKELIRRLAERHPGLPIIVASGYGQVELDAAMPAATRVAFVQKPYELDGLYKALKNLGVTPA</sequence>
<evidence type="ECO:0000256" key="8">
    <source>
        <dbReference type="ARBA" id="ARBA00023012"/>
    </source>
</evidence>
<dbReference type="PROSITE" id="PS50112">
    <property type="entry name" value="PAS"/>
    <property type="match status" value="1"/>
</dbReference>
<dbReference type="GO" id="GO:0005524">
    <property type="term" value="F:ATP binding"/>
    <property type="evidence" value="ECO:0007669"/>
    <property type="project" value="UniProtKB-KW"/>
</dbReference>
<dbReference type="SUPFAM" id="SSF52172">
    <property type="entry name" value="CheY-like"/>
    <property type="match status" value="3"/>
</dbReference>
<dbReference type="InterPro" id="IPR000700">
    <property type="entry name" value="PAS-assoc_C"/>
</dbReference>
<dbReference type="SMART" id="SM00448">
    <property type="entry name" value="REC"/>
    <property type="match status" value="3"/>
</dbReference>
<evidence type="ECO:0000313" key="15">
    <source>
        <dbReference type="EMBL" id="OZI18630.1"/>
    </source>
</evidence>
<evidence type="ECO:0000259" key="12">
    <source>
        <dbReference type="PROSITE" id="PS50110"/>
    </source>
</evidence>
<evidence type="ECO:0000256" key="4">
    <source>
        <dbReference type="ARBA" id="ARBA00022679"/>
    </source>
</evidence>
<keyword evidence="16" id="KW-1185">Reference proteome</keyword>
<dbReference type="CDD" id="cd00156">
    <property type="entry name" value="REC"/>
    <property type="match status" value="1"/>
</dbReference>
<dbReference type="NCBIfam" id="TIGR00229">
    <property type="entry name" value="sensory_box"/>
    <property type="match status" value="1"/>
</dbReference>
<dbReference type="InterPro" id="IPR005467">
    <property type="entry name" value="His_kinase_dom"/>
</dbReference>
<evidence type="ECO:0000259" key="14">
    <source>
        <dbReference type="PROSITE" id="PS50113"/>
    </source>
</evidence>
<feature type="domain" description="PAS" evidence="13">
    <location>
        <begin position="135"/>
        <end position="205"/>
    </location>
</feature>
<comment type="caution">
    <text evidence="15">The sequence shown here is derived from an EMBL/GenBank/DDBJ whole genome shotgun (WGS) entry which is preliminary data.</text>
</comment>
<dbReference type="InterPro" id="IPR003594">
    <property type="entry name" value="HATPase_dom"/>
</dbReference>
<evidence type="ECO:0000256" key="5">
    <source>
        <dbReference type="ARBA" id="ARBA00022741"/>
    </source>
</evidence>
<keyword evidence="3 9" id="KW-0597">Phosphoprotein</keyword>
<dbReference type="InterPro" id="IPR003661">
    <property type="entry name" value="HisK_dim/P_dom"/>
</dbReference>
<dbReference type="GO" id="GO:0000155">
    <property type="term" value="F:phosphorelay sensor kinase activity"/>
    <property type="evidence" value="ECO:0007669"/>
    <property type="project" value="InterPro"/>
</dbReference>
<dbReference type="InterPro" id="IPR036097">
    <property type="entry name" value="HisK_dim/P_sf"/>
</dbReference>
<dbReference type="OrthoDB" id="9146564at2"/>
<dbReference type="PANTHER" id="PTHR43065:SF46">
    <property type="entry name" value="C4-DICARBOXYLATE TRANSPORT SENSOR PROTEIN DCTB"/>
    <property type="match status" value="1"/>
</dbReference>
<evidence type="ECO:0000256" key="10">
    <source>
        <dbReference type="SAM" id="MobiDB-lite"/>
    </source>
</evidence>
<feature type="modified residue" description="4-aspartylphosphate" evidence="9">
    <location>
        <position position="52"/>
    </location>
</feature>
<dbReference type="EC" id="2.7.13.3" evidence="2"/>
<dbReference type="RefSeq" id="WP_094847314.1">
    <property type="nucleotide sequence ID" value="NZ_NEVJ01000003.1"/>
</dbReference>
<keyword evidence="4" id="KW-0808">Transferase</keyword>
<dbReference type="Pfam" id="PF00989">
    <property type="entry name" value="PAS"/>
    <property type="match status" value="1"/>
</dbReference>
<accession>A0A261R1Y1</accession>
<dbReference type="PROSITE" id="PS50113">
    <property type="entry name" value="PAC"/>
    <property type="match status" value="1"/>
</dbReference>
<feature type="domain" description="Response regulatory" evidence="12">
    <location>
        <begin position="562"/>
        <end position="678"/>
    </location>
</feature>
<evidence type="ECO:0000313" key="16">
    <source>
        <dbReference type="Proteomes" id="UP000216857"/>
    </source>
</evidence>
<evidence type="ECO:0000256" key="3">
    <source>
        <dbReference type="ARBA" id="ARBA00022553"/>
    </source>
</evidence>
<evidence type="ECO:0000256" key="6">
    <source>
        <dbReference type="ARBA" id="ARBA00022777"/>
    </source>
</evidence>
<evidence type="ECO:0000256" key="9">
    <source>
        <dbReference type="PROSITE-ProRule" id="PRU00169"/>
    </source>
</evidence>
<dbReference type="SMART" id="SM00388">
    <property type="entry name" value="HisKA"/>
    <property type="match status" value="1"/>
</dbReference>
<dbReference type="Pfam" id="PF02518">
    <property type="entry name" value="HATPase_c"/>
    <property type="match status" value="1"/>
</dbReference>
<dbReference type="AlphaFoldDB" id="A0A261R1Y1"/>
<feature type="domain" description="Response regulatory" evidence="12">
    <location>
        <begin position="1"/>
        <end position="117"/>
    </location>
</feature>
<dbReference type="Gene3D" id="3.30.450.20">
    <property type="entry name" value="PAS domain"/>
    <property type="match status" value="1"/>
</dbReference>
<reference evidence="15" key="1">
    <citation type="submission" date="2017-05" db="EMBL/GenBank/DDBJ databases">
        <title>Complete and WGS of Bordetella genogroups.</title>
        <authorList>
            <person name="Spilker T."/>
            <person name="Lipuma J."/>
        </authorList>
    </citation>
    <scope>NUCLEOTIDE SEQUENCE</scope>
    <source>
        <strain evidence="15">AU21707</strain>
    </source>
</reference>
<feature type="region of interest" description="Disordered" evidence="10">
    <location>
        <begin position="680"/>
        <end position="705"/>
    </location>
</feature>
<name>A0A261R1Y1_9BORD</name>
<dbReference type="InterPro" id="IPR011006">
    <property type="entry name" value="CheY-like_superfamily"/>
</dbReference>
<comment type="catalytic activity">
    <reaction evidence="1">
        <text>ATP + protein L-histidine = ADP + protein N-phospho-L-histidine.</text>
        <dbReference type="EC" id="2.7.13.3"/>
    </reaction>
</comment>
<dbReference type="Pfam" id="PF00072">
    <property type="entry name" value="Response_reg"/>
    <property type="match status" value="3"/>
</dbReference>
<dbReference type="InterPro" id="IPR036890">
    <property type="entry name" value="HATPase_C_sf"/>
</dbReference>
<evidence type="ECO:0000259" key="11">
    <source>
        <dbReference type="PROSITE" id="PS50109"/>
    </source>
</evidence>
<feature type="domain" description="PAC" evidence="14">
    <location>
        <begin position="208"/>
        <end position="260"/>
    </location>
</feature>
<dbReference type="SUPFAM" id="SSF47384">
    <property type="entry name" value="Homodimeric domain of signal transducing histidine kinase"/>
    <property type="match status" value="1"/>
</dbReference>
<evidence type="ECO:0000259" key="13">
    <source>
        <dbReference type="PROSITE" id="PS50112"/>
    </source>
</evidence>
<dbReference type="Gene3D" id="1.10.287.130">
    <property type="match status" value="1"/>
</dbReference>
<dbReference type="CDD" id="cd00130">
    <property type="entry name" value="PAS"/>
    <property type="match status" value="1"/>
</dbReference>
<keyword evidence="7" id="KW-0067">ATP-binding</keyword>
<dbReference type="InterPro" id="IPR001789">
    <property type="entry name" value="Sig_transdc_resp-reg_receiver"/>
</dbReference>
<evidence type="ECO:0000256" key="1">
    <source>
        <dbReference type="ARBA" id="ARBA00000085"/>
    </source>
</evidence>
<protein>
    <recommendedName>
        <fullName evidence="2">histidine kinase</fullName>
        <ecNumber evidence="2">2.7.13.3</ecNumber>
    </recommendedName>
</protein>
<feature type="modified residue" description="4-aspartylphosphate" evidence="9">
    <location>
        <position position="612"/>
    </location>
</feature>
<dbReference type="InterPro" id="IPR035965">
    <property type="entry name" value="PAS-like_dom_sf"/>
</dbReference>
<dbReference type="PROSITE" id="PS50109">
    <property type="entry name" value="HIS_KIN"/>
    <property type="match status" value="1"/>
</dbReference>
<dbReference type="SUPFAM" id="SSF55785">
    <property type="entry name" value="PYP-like sensor domain (PAS domain)"/>
    <property type="match status" value="1"/>
</dbReference>
<dbReference type="Gene3D" id="3.40.50.2300">
    <property type="match status" value="3"/>
</dbReference>
<evidence type="ECO:0000256" key="2">
    <source>
        <dbReference type="ARBA" id="ARBA00012438"/>
    </source>
</evidence>
<dbReference type="PROSITE" id="PS50110">
    <property type="entry name" value="RESPONSE_REGULATORY"/>
    <property type="match status" value="3"/>
</dbReference>
<dbReference type="EMBL" id="NEVJ01000003">
    <property type="protein sequence ID" value="OZI18630.1"/>
    <property type="molecule type" value="Genomic_DNA"/>
</dbReference>
<keyword evidence="6" id="KW-0418">Kinase</keyword>
<feature type="modified residue" description="4-aspartylphosphate" evidence="9">
    <location>
        <position position="762"/>
    </location>
</feature>
<dbReference type="SMART" id="SM00387">
    <property type="entry name" value="HATPase_c"/>
    <property type="match status" value="1"/>
</dbReference>
<evidence type="ECO:0000256" key="7">
    <source>
        <dbReference type="ARBA" id="ARBA00022840"/>
    </source>
</evidence>
<dbReference type="PANTHER" id="PTHR43065">
    <property type="entry name" value="SENSOR HISTIDINE KINASE"/>
    <property type="match status" value="1"/>
</dbReference>
<dbReference type="InterPro" id="IPR013767">
    <property type="entry name" value="PAS_fold"/>
</dbReference>
<dbReference type="SMART" id="SM00091">
    <property type="entry name" value="PAS"/>
    <property type="match status" value="1"/>
</dbReference>
<organism evidence="15 16">
    <name type="scientific">Bordetella genomosp. 9</name>
    <dbReference type="NCBI Taxonomy" id="1416803"/>
    <lineage>
        <taxon>Bacteria</taxon>
        <taxon>Pseudomonadati</taxon>
        <taxon>Pseudomonadota</taxon>
        <taxon>Betaproteobacteria</taxon>
        <taxon>Burkholderiales</taxon>
        <taxon>Alcaligenaceae</taxon>
        <taxon>Bordetella</taxon>
    </lineage>
</organism>
<dbReference type="SUPFAM" id="SSF55874">
    <property type="entry name" value="ATPase domain of HSP90 chaperone/DNA topoisomerase II/histidine kinase"/>
    <property type="match status" value="1"/>
</dbReference>